<dbReference type="OrthoDB" id="427735at2759"/>
<gene>
    <name evidence="2" type="ORF">PSACC_00354</name>
</gene>
<dbReference type="SUPFAM" id="SSF53474">
    <property type="entry name" value="alpha/beta-Hydrolases"/>
    <property type="match status" value="1"/>
</dbReference>
<feature type="chain" id="PRO_5014176229" evidence="1">
    <location>
        <begin position="18"/>
        <end position="1374"/>
    </location>
</feature>
<organism evidence="2 3">
    <name type="scientific">Paramicrosporidium saccamoebae</name>
    <dbReference type="NCBI Taxonomy" id="1246581"/>
    <lineage>
        <taxon>Eukaryota</taxon>
        <taxon>Fungi</taxon>
        <taxon>Fungi incertae sedis</taxon>
        <taxon>Cryptomycota</taxon>
        <taxon>Cryptomycota incertae sedis</taxon>
        <taxon>Paramicrosporidium</taxon>
    </lineage>
</organism>
<dbReference type="InterPro" id="IPR029058">
    <property type="entry name" value="AB_hydrolase_fold"/>
</dbReference>
<sequence length="1374" mass="153898">MVVFFSLLLFIIPIACSDAGGSGIQRLQEALNSKEKTSVPLPDSFKLSPELLNGLTLDGAKTLFEILLNVTDYDEYKNTTSILEGGMKRIETGPLTEELVSAMGPDVCALFAGHYASSKRPEVTIKECISIFIKNMANPEYSQAIFKKLPMDWFAQHPVKLLNALTAEQLNHLSPSIHPMDLNNPNNCQGLTVAMALKLLRLDVIPSNKCISKIADLDTLEFYSSQRLTSSPEAFCYYNGPLSKSVTIGLSENHLQNYASRVEGDIICQNLCLELAKRGIRKVTARCLHGYFHTGLKNLDIGKVPPKTIKQWISEYPADVQKLDPVYLRLLHHSCWQHILRCRDNLNQEFLETITPNTIQTPIVILDLSPEYQELIRKYAPSDFLESVKIQFSTKSLLASLNSGCRKTANQIMGRQGEYPNEFFSELTVTGAKTLLCSSCGVKDYDSLVQLDFYLEKAISLGFTDWIKPEQVPDNPKVCAVFLHAVRNFKGGDRIPTECWELHLDELIKFGILNVFNFFYFPTNVLKSRATDLFIILSSNNLAMPHFSDDLVQIAIKDPEACSRMKLDYFSLYPHVVIHPECVARLSDLGITGDAEFKGLGPDAFSYYDGPLSDALLKRITIEQIASFGERLNRPLICRQLNLRQISSFALKGVTLACIRGYFSKPAKETGSSFQSIPDSVLVQWTRLDPQNFQNLALSDRTRIPQSVWADVLQYHPKLNLALAKELFNHQDDIGILDLPSYNLDEMCLRALLDAVPLLGHALMVRAKTLPVNLYDILGPQLIAKGITVCHQKRAGIHLFATLENVENVTDIISNIPHKFCAGLSKGEYLRYTWLRANFSEECRKHFQFPSDHLTPELSFDPHERSNGLDALKMGHAPRPSPLDLEEMLTDIIWSHCDQKHCSKGRICARGQLHVPSNYLDPTGGLFTLTIYRYTQHDQTPRAHLIFLPGGPGGPGLDFRNDATMISELTKGDVATYLVDHRGLGESGQFTEMHDSWEAETSDLKSTFANKKFDEKDLRLESAALDVVMVGLAILHTHPADRLSIYGFSFGALWAHEVVRFAPDLVDSVVLGGMPPLKGILTDHNLQDVLELCRLDPFCRSKMGSDVLDSFPKIVKQLGDPATNECVKVMHSKFGVFENTVEGRIKQITNRLAKFCLDPPLIMDSYANIQILLPFVKATIDCIDASIYSLHVLDPLYDILPPVAVMDGENSLFVQTVVNADYYVPSTVSFNLYPPNPPDLHPYHYYASDIHQLPFCKHCLVGRNRNSPEPLTTNKTAFYFLQGLFDPQTPFNLAKQVFDSVKAPLKVFQPVNNRGHGGFGLGEIEYIIAAVYGQSVSMAQQLIEKSAESQPMKWEFAGPDDPFSRLWSCVNDAP</sequence>
<feature type="signal peptide" evidence="1">
    <location>
        <begin position="1"/>
        <end position="17"/>
    </location>
</feature>
<protein>
    <submittedName>
        <fullName evidence="2">Proteinase (Secreted protein)</fullName>
    </submittedName>
</protein>
<dbReference type="Gene3D" id="3.40.50.1820">
    <property type="entry name" value="alpha/beta hydrolase"/>
    <property type="match status" value="1"/>
</dbReference>
<evidence type="ECO:0000313" key="2">
    <source>
        <dbReference type="EMBL" id="PJF19829.1"/>
    </source>
</evidence>
<dbReference type="EMBL" id="MTSL01000039">
    <property type="protein sequence ID" value="PJF19829.1"/>
    <property type="molecule type" value="Genomic_DNA"/>
</dbReference>
<comment type="caution">
    <text evidence="2">The sequence shown here is derived from an EMBL/GenBank/DDBJ whole genome shotgun (WGS) entry which is preliminary data.</text>
</comment>
<evidence type="ECO:0000256" key="1">
    <source>
        <dbReference type="SAM" id="SignalP"/>
    </source>
</evidence>
<accession>A0A2H9TQ05</accession>
<dbReference type="Proteomes" id="UP000240830">
    <property type="component" value="Unassembled WGS sequence"/>
</dbReference>
<feature type="non-terminal residue" evidence="2">
    <location>
        <position position="1374"/>
    </location>
</feature>
<evidence type="ECO:0000313" key="3">
    <source>
        <dbReference type="Proteomes" id="UP000240830"/>
    </source>
</evidence>
<keyword evidence="3" id="KW-1185">Reference proteome</keyword>
<reference evidence="2 3" key="1">
    <citation type="submission" date="2016-10" db="EMBL/GenBank/DDBJ databases">
        <title>The genome of Paramicrosporidium saccamoebae is the missing link in understanding Cryptomycota and Microsporidia evolution.</title>
        <authorList>
            <person name="Quandt C.A."/>
            <person name="Beaudet D."/>
            <person name="Corsaro D."/>
            <person name="Michel R."/>
            <person name="Corradi N."/>
            <person name="James T."/>
        </authorList>
    </citation>
    <scope>NUCLEOTIDE SEQUENCE [LARGE SCALE GENOMIC DNA]</scope>
    <source>
        <strain evidence="2 3">KSL3</strain>
    </source>
</reference>
<proteinExistence type="predicted"/>
<name>A0A2H9TQ05_9FUNG</name>
<keyword evidence="1" id="KW-0732">Signal</keyword>